<sequence length="512" mass="57591">MPSSLVKKCSCDARADCIHTVTLSSSSFSKVYQYTQCSFTQDIYTVDKDGNGIDVSVSIIKKNKQSACLPRCGSGVIFNDFGDGFYNPLNEGMNNVTLKYRGKESVPSAIEFINAIVLADKFAIKPSDYRLQVFECAGRFENEKLFYSQSGVVYNNTSGGLNVVDTVLHVYPKASFSLNLTLSYQGKTVTKTDEERKKEQSDKNQNKNPSKQKSKRNSHKGWTKYTSKYKQENELKIQGNATYTFGNKTEKYTEELFSKKTAKDKNKLNIIDKSFDTINKFSLMLSSGKEKFNLIDTKIKPPSVMLSGGGTFNPKNEQYNIEKNLTVKLFPLVGVSVTLDIIQALAAYCGANSLVELVRDDLSCEERESNCADLKCNLVAETNIHTEFNIKSQDDIKDINFSGVTKGDVVFKLDSNLSVKYNVWVVSCFFEVGANVIAKGYTEFQKIGDDIELVFYHDGVVAIVNMKYKYELNDGYYSSSSPTINHPETVKSEKWVLFEKLPKDKSSYKVRF</sequence>
<dbReference type="EMBL" id="JABXOR010000450">
    <property type="protein sequence ID" value="NVO99991.1"/>
    <property type="molecule type" value="Genomic_DNA"/>
</dbReference>
<evidence type="ECO:0000313" key="2">
    <source>
        <dbReference type="EMBL" id="NVO99991.1"/>
    </source>
</evidence>
<dbReference type="AlphaFoldDB" id="A0A850QNU8"/>
<dbReference type="Proteomes" id="UP000533429">
    <property type="component" value="Unassembled WGS sequence"/>
</dbReference>
<protein>
    <submittedName>
        <fullName evidence="2">Uncharacterized protein</fullName>
    </submittedName>
</protein>
<feature type="compositionally biased region" description="Basic and acidic residues" evidence="1">
    <location>
        <begin position="190"/>
        <end position="205"/>
    </location>
</feature>
<evidence type="ECO:0000313" key="3">
    <source>
        <dbReference type="Proteomes" id="UP000533429"/>
    </source>
</evidence>
<accession>A0A850QNU8</accession>
<feature type="region of interest" description="Disordered" evidence="1">
    <location>
        <begin position="189"/>
        <end position="224"/>
    </location>
</feature>
<comment type="caution">
    <text evidence="2">The sequence shown here is derived from an EMBL/GenBank/DDBJ whole genome shotgun (WGS) entry which is preliminary data.</text>
</comment>
<name>A0A850QNU8_PHODD</name>
<organism evidence="2 3">
    <name type="scientific">Photobacterium damselae subsp. damselae</name>
    <name type="common">Listonella damsela</name>
    <dbReference type="NCBI Taxonomy" id="85581"/>
    <lineage>
        <taxon>Bacteria</taxon>
        <taxon>Pseudomonadati</taxon>
        <taxon>Pseudomonadota</taxon>
        <taxon>Gammaproteobacteria</taxon>
        <taxon>Vibrionales</taxon>
        <taxon>Vibrionaceae</taxon>
        <taxon>Photobacterium</taxon>
    </lineage>
</organism>
<reference evidence="2 3" key="1">
    <citation type="submission" date="2020-06" db="EMBL/GenBank/DDBJ databases">
        <title>Photobacterium damselae subsp. damselae comparative genomics.</title>
        <authorList>
            <person name="Osorio C.R."/>
        </authorList>
    </citation>
    <scope>NUCLEOTIDE SEQUENCE [LARGE SCALE GENOMIC DNA]</scope>
    <source>
        <strain evidence="2 3">TW250/03</strain>
    </source>
</reference>
<gene>
    <name evidence="2" type="ORF">HWA77_07175</name>
</gene>
<feature type="compositionally biased region" description="Basic residues" evidence="1">
    <location>
        <begin position="210"/>
        <end position="222"/>
    </location>
</feature>
<proteinExistence type="predicted"/>
<evidence type="ECO:0000256" key="1">
    <source>
        <dbReference type="SAM" id="MobiDB-lite"/>
    </source>
</evidence>